<evidence type="ECO:0000313" key="9">
    <source>
        <dbReference type="EMBL" id="SEP77124.1"/>
    </source>
</evidence>
<dbReference type="InterPro" id="IPR023584">
    <property type="entry name" value="Ribosome_recyc_fac_dom"/>
</dbReference>
<organism evidence="9 10">
    <name type="scientific">Solimonas aquatica</name>
    <dbReference type="NCBI Taxonomy" id="489703"/>
    <lineage>
        <taxon>Bacteria</taxon>
        <taxon>Pseudomonadati</taxon>
        <taxon>Pseudomonadota</taxon>
        <taxon>Gammaproteobacteria</taxon>
        <taxon>Nevskiales</taxon>
        <taxon>Nevskiaceae</taxon>
        <taxon>Solimonas</taxon>
    </lineage>
</organism>
<evidence type="ECO:0000256" key="6">
    <source>
        <dbReference type="HAMAP-Rule" id="MF_00040"/>
    </source>
</evidence>
<keyword evidence="4 6" id="KW-0648">Protein biosynthesis</keyword>
<gene>
    <name evidence="6" type="primary">frr</name>
    <name evidence="9" type="ORF">SAMN04488038_101436</name>
</gene>
<evidence type="ECO:0000256" key="2">
    <source>
        <dbReference type="ARBA" id="ARBA00005912"/>
    </source>
</evidence>
<dbReference type="PANTHER" id="PTHR20982:SF3">
    <property type="entry name" value="MITOCHONDRIAL RIBOSOME RECYCLING FACTOR PSEUDO 1"/>
    <property type="match status" value="1"/>
</dbReference>
<name>A0A1H9AK30_9GAMM</name>
<evidence type="ECO:0000256" key="7">
    <source>
        <dbReference type="SAM" id="Coils"/>
    </source>
</evidence>
<evidence type="ECO:0000256" key="5">
    <source>
        <dbReference type="ARBA" id="ARBA00025050"/>
    </source>
</evidence>
<dbReference type="Proteomes" id="UP000199233">
    <property type="component" value="Unassembled WGS sequence"/>
</dbReference>
<evidence type="ECO:0000256" key="1">
    <source>
        <dbReference type="ARBA" id="ARBA00004496"/>
    </source>
</evidence>
<reference evidence="9 10" key="1">
    <citation type="submission" date="2016-10" db="EMBL/GenBank/DDBJ databases">
        <authorList>
            <person name="de Groot N.N."/>
        </authorList>
    </citation>
    <scope>NUCLEOTIDE SEQUENCE [LARGE SCALE GENOMIC DNA]</scope>
    <source>
        <strain evidence="9 10">DSM 25927</strain>
    </source>
</reference>
<protein>
    <recommendedName>
        <fullName evidence="6">Ribosome-recycling factor</fullName>
        <shortName evidence="6">RRF</shortName>
    </recommendedName>
    <alternativeName>
        <fullName evidence="6">Ribosome-releasing factor</fullName>
    </alternativeName>
</protein>
<dbReference type="EMBL" id="FOFS01000001">
    <property type="protein sequence ID" value="SEP77124.1"/>
    <property type="molecule type" value="Genomic_DNA"/>
</dbReference>
<dbReference type="GO" id="GO:0005829">
    <property type="term" value="C:cytosol"/>
    <property type="evidence" value="ECO:0007669"/>
    <property type="project" value="GOC"/>
</dbReference>
<dbReference type="OrthoDB" id="9804006at2"/>
<dbReference type="InterPro" id="IPR036191">
    <property type="entry name" value="RRF_sf"/>
</dbReference>
<dbReference type="SUPFAM" id="SSF55194">
    <property type="entry name" value="Ribosome recycling factor, RRF"/>
    <property type="match status" value="1"/>
</dbReference>
<evidence type="ECO:0000256" key="4">
    <source>
        <dbReference type="ARBA" id="ARBA00022917"/>
    </source>
</evidence>
<dbReference type="CDD" id="cd00520">
    <property type="entry name" value="RRF"/>
    <property type="match status" value="1"/>
</dbReference>
<dbReference type="PANTHER" id="PTHR20982">
    <property type="entry name" value="RIBOSOME RECYCLING FACTOR"/>
    <property type="match status" value="1"/>
</dbReference>
<sequence>MLNDIKNEATKRMQKCVDVLKTELMKLRTGRANAALLDHVRVDFYGSEVPISQAAQVSVEDARTIVIQAWDKAMVSVIEKAILTSDLSLTPNTAGQTIRIIMPPLTEQRRKELTKVVKGEAENAKVAIRNVRRDANTQVKELVKNKQISTDDEKRAETEIQKLTDQYVAKVDEAAATKEKELLSM</sequence>
<evidence type="ECO:0000256" key="3">
    <source>
        <dbReference type="ARBA" id="ARBA00022490"/>
    </source>
</evidence>
<evidence type="ECO:0000259" key="8">
    <source>
        <dbReference type="Pfam" id="PF01765"/>
    </source>
</evidence>
<feature type="domain" description="Ribosome recycling factor" evidence="8">
    <location>
        <begin position="20"/>
        <end position="183"/>
    </location>
</feature>
<proteinExistence type="inferred from homology"/>
<dbReference type="InterPro" id="IPR002661">
    <property type="entry name" value="Ribosome_recyc_fac"/>
</dbReference>
<comment type="subcellular location">
    <subcellularLocation>
        <location evidence="1 6">Cytoplasm</location>
    </subcellularLocation>
</comment>
<dbReference type="Gene3D" id="1.10.132.20">
    <property type="entry name" value="Ribosome-recycling factor"/>
    <property type="match status" value="1"/>
</dbReference>
<dbReference type="FunFam" id="1.10.132.20:FF:000001">
    <property type="entry name" value="Ribosome-recycling factor"/>
    <property type="match status" value="1"/>
</dbReference>
<dbReference type="NCBIfam" id="TIGR00496">
    <property type="entry name" value="frr"/>
    <property type="match status" value="1"/>
</dbReference>
<feature type="coiled-coil region" evidence="7">
    <location>
        <begin position="146"/>
        <end position="173"/>
    </location>
</feature>
<keyword evidence="7" id="KW-0175">Coiled coil</keyword>
<dbReference type="AlphaFoldDB" id="A0A1H9AK30"/>
<dbReference type="RefSeq" id="WP_093281327.1">
    <property type="nucleotide sequence ID" value="NZ_FOFS01000001.1"/>
</dbReference>
<comment type="similarity">
    <text evidence="2 6">Belongs to the RRF family.</text>
</comment>
<dbReference type="Pfam" id="PF01765">
    <property type="entry name" value="RRF"/>
    <property type="match status" value="1"/>
</dbReference>
<dbReference type="GO" id="GO:0043023">
    <property type="term" value="F:ribosomal large subunit binding"/>
    <property type="evidence" value="ECO:0007669"/>
    <property type="project" value="TreeGrafter"/>
</dbReference>
<evidence type="ECO:0000313" key="10">
    <source>
        <dbReference type="Proteomes" id="UP000199233"/>
    </source>
</evidence>
<comment type="function">
    <text evidence="5 6">Responsible for the release of ribosomes from messenger RNA at the termination of protein biosynthesis. May increase the efficiency of translation by recycling ribosomes from one round of translation to another.</text>
</comment>
<accession>A0A1H9AK30</accession>
<dbReference type="GO" id="GO:0002184">
    <property type="term" value="P:cytoplasmic translational termination"/>
    <property type="evidence" value="ECO:0007669"/>
    <property type="project" value="TreeGrafter"/>
</dbReference>
<dbReference type="Gene3D" id="3.30.1360.40">
    <property type="match status" value="1"/>
</dbReference>
<dbReference type="FunFam" id="3.30.1360.40:FF:000001">
    <property type="entry name" value="Ribosome-recycling factor"/>
    <property type="match status" value="1"/>
</dbReference>
<dbReference type="STRING" id="489703.SAMN04488038_101436"/>
<dbReference type="HAMAP" id="MF_00040">
    <property type="entry name" value="RRF"/>
    <property type="match status" value="1"/>
</dbReference>
<keyword evidence="10" id="KW-1185">Reference proteome</keyword>
<keyword evidence="3 6" id="KW-0963">Cytoplasm</keyword>